<keyword evidence="7 20" id="KW-0812">Transmembrane</keyword>
<evidence type="ECO:0000256" key="11">
    <source>
        <dbReference type="ARBA" id="ARBA00022777"/>
    </source>
</evidence>
<reference evidence="23 24" key="1">
    <citation type="submission" date="2020-02" db="EMBL/GenBank/DDBJ databases">
        <authorList>
            <person name="Ma Q."/>
            <person name="Huang Y."/>
            <person name="Song X."/>
            <person name="Pei D."/>
        </authorList>
    </citation>
    <scope>NUCLEOTIDE SEQUENCE [LARGE SCALE GENOMIC DNA]</scope>
    <source>
        <strain evidence="23">Sxm20200214</strain>
        <tissue evidence="23">Leaf</tissue>
    </source>
</reference>
<feature type="transmembrane region" description="Helical" evidence="20">
    <location>
        <begin position="505"/>
        <end position="529"/>
    </location>
</feature>
<feature type="compositionally biased region" description="Polar residues" evidence="19">
    <location>
        <begin position="1878"/>
        <end position="1897"/>
    </location>
</feature>
<evidence type="ECO:0000256" key="4">
    <source>
        <dbReference type="ARBA" id="ARBA00022553"/>
    </source>
</evidence>
<dbReference type="InterPro" id="IPR001611">
    <property type="entry name" value="Leu-rich_rpt"/>
</dbReference>
<evidence type="ECO:0000256" key="18">
    <source>
        <dbReference type="PROSITE-ProRule" id="PRU10141"/>
    </source>
</evidence>
<dbReference type="PANTHER" id="PTHR45631:SF124">
    <property type="entry name" value="LEUCINE-RICH REPEAT PROTEIN KINASE FAMILY PROTEIN"/>
    <property type="match status" value="1"/>
</dbReference>
<dbReference type="PROSITE" id="PS50011">
    <property type="entry name" value="PROTEIN_KINASE_DOM"/>
    <property type="match status" value="3"/>
</dbReference>
<keyword evidence="15" id="KW-0675">Receptor</keyword>
<dbReference type="GO" id="GO:0016020">
    <property type="term" value="C:membrane"/>
    <property type="evidence" value="ECO:0007669"/>
    <property type="project" value="UniProtKB-SubCell"/>
</dbReference>
<dbReference type="Gene3D" id="1.10.510.10">
    <property type="entry name" value="Transferase(Phosphotransferase) domain 1"/>
    <property type="match status" value="3"/>
</dbReference>
<comment type="catalytic activity">
    <reaction evidence="16">
        <text>L-threonyl-[protein] + ATP = O-phospho-L-threonyl-[protein] + ADP + H(+)</text>
        <dbReference type="Rhea" id="RHEA:46608"/>
        <dbReference type="Rhea" id="RHEA-COMP:11060"/>
        <dbReference type="Rhea" id="RHEA-COMP:11605"/>
        <dbReference type="ChEBI" id="CHEBI:15378"/>
        <dbReference type="ChEBI" id="CHEBI:30013"/>
        <dbReference type="ChEBI" id="CHEBI:30616"/>
        <dbReference type="ChEBI" id="CHEBI:61977"/>
        <dbReference type="ChEBI" id="CHEBI:456216"/>
        <dbReference type="EC" id="2.7.11.1"/>
    </reaction>
</comment>
<dbReference type="EC" id="2.7.11.1" evidence="2"/>
<feature type="signal peptide" evidence="21">
    <location>
        <begin position="1"/>
        <end position="19"/>
    </location>
</feature>
<feature type="domain" description="Protein kinase" evidence="22">
    <location>
        <begin position="2021"/>
        <end position="2135"/>
    </location>
</feature>
<dbReference type="InterPro" id="IPR024788">
    <property type="entry name" value="Malectin-like_Carb-bd_dom"/>
</dbReference>
<dbReference type="GO" id="GO:0004674">
    <property type="term" value="F:protein serine/threonine kinase activity"/>
    <property type="evidence" value="ECO:0007669"/>
    <property type="project" value="UniProtKB-KW"/>
</dbReference>
<feature type="compositionally biased region" description="Basic and acidic residues" evidence="19">
    <location>
        <begin position="1866"/>
        <end position="1877"/>
    </location>
</feature>
<dbReference type="PROSITE" id="PS00108">
    <property type="entry name" value="PROTEIN_KINASE_ST"/>
    <property type="match status" value="2"/>
</dbReference>
<dbReference type="Pfam" id="PF00560">
    <property type="entry name" value="LRR_1"/>
    <property type="match status" value="2"/>
</dbReference>
<feature type="binding site" evidence="18">
    <location>
        <position position="2049"/>
    </location>
    <ligand>
        <name>ATP</name>
        <dbReference type="ChEBI" id="CHEBI:30616"/>
    </ligand>
</feature>
<dbReference type="InterPro" id="IPR032675">
    <property type="entry name" value="LRR_dom_sf"/>
</dbReference>
<evidence type="ECO:0000256" key="3">
    <source>
        <dbReference type="ARBA" id="ARBA00022527"/>
    </source>
</evidence>
<dbReference type="SUPFAM" id="SSF52058">
    <property type="entry name" value="L domain-like"/>
    <property type="match status" value="2"/>
</dbReference>
<evidence type="ECO:0000256" key="14">
    <source>
        <dbReference type="ARBA" id="ARBA00023136"/>
    </source>
</evidence>
<keyword evidence="14 20" id="KW-0472">Membrane</keyword>
<feature type="region of interest" description="Disordered" evidence="19">
    <location>
        <begin position="1823"/>
        <end position="2003"/>
    </location>
</feature>
<evidence type="ECO:0000256" key="15">
    <source>
        <dbReference type="ARBA" id="ARBA00023170"/>
    </source>
</evidence>
<keyword evidence="8 21" id="KW-0732">Signal</keyword>
<keyword evidence="10 18" id="KW-0547">Nucleotide-binding</keyword>
<dbReference type="GO" id="GO:0005524">
    <property type="term" value="F:ATP binding"/>
    <property type="evidence" value="ECO:0007669"/>
    <property type="project" value="UniProtKB-UniRule"/>
</dbReference>
<dbReference type="OrthoDB" id="1394818at2759"/>
<dbReference type="EMBL" id="JAAMPC010000002">
    <property type="protein sequence ID" value="KAG2327493.1"/>
    <property type="molecule type" value="Genomic_DNA"/>
</dbReference>
<dbReference type="FunFam" id="3.80.10.10:FF:000129">
    <property type="entry name" value="Leucine-rich repeat receptor-like kinase"/>
    <property type="match status" value="2"/>
</dbReference>
<evidence type="ECO:0000256" key="21">
    <source>
        <dbReference type="SAM" id="SignalP"/>
    </source>
</evidence>
<keyword evidence="13 20" id="KW-1133">Transmembrane helix</keyword>
<dbReference type="Pfam" id="PF12819">
    <property type="entry name" value="Malectin_like"/>
    <property type="match status" value="2"/>
</dbReference>
<dbReference type="InterPro" id="IPR001245">
    <property type="entry name" value="Ser-Thr/Tyr_kinase_cat_dom"/>
</dbReference>
<keyword evidence="3" id="KW-0723">Serine/threonine-protein kinase</keyword>
<feature type="transmembrane region" description="Helical" evidence="20">
    <location>
        <begin position="903"/>
        <end position="922"/>
    </location>
</feature>
<evidence type="ECO:0000256" key="1">
    <source>
        <dbReference type="ARBA" id="ARBA00004167"/>
    </source>
</evidence>
<dbReference type="FunFam" id="3.30.200.20:FF:000394">
    <property type="entry name" value="Leucine-rich repeat receptor-like protein kinase"/>
    <property type="match status" value="3"/>
</dbReference>
<feature type="region of interest" description="Disordered" evidence="19">
    <location>
        <begin position="540"/>
        <end position="559"/>
    </location>
</feature>
<evidence type="ECO:0000256" key="8">
    <source>
        <dbReference type="ARBA" id="ARBA00022729"/>
    </source>
</evidence>
<comment type="catalytic activity">
    <reaction evidence="17">
        <text>L-seryl-[protein] + ATP = O-phospho-L-seryl-[protein] + ADP + H(+)</text>
        <dbReference type="Rhea" id="RHEA:17989"/>
        <dbReference type="Rhea" id="RHEA-COMP:9863"/>
        <dbReference type="Rhea" id="RHEA-COMP:11604"/>
        <dbReference type="ChEBI" id="CHEBI:15378"/>
        <dbReference type="ChEBI" id="CHEBI:29999"/>
        <dbReference type="ChEBI" id="CHEBI:30616"/>
        <dbReference type="ChEBI" id="CHEBI:83421"/>
        <dbReference type="ChEBI" id="CHEBI:456216"/>
        <dbReference type="EC" id="2.7.11.1"/>
    </reaction>
</comment>
<evidence type="ECO:0000256" key="9">
    <source>
        <dbReference type="ARBA" id="ARBA00022737"/>
    </source>
</evidence>
<evidence type="ECO:0000256" key="2">
    <source>
        <dbReference type="ARBA" id="ARBA00012513"/>
    </source>
</evidence>
<keyword evidence="11" id="KW-0418">Kinase</keyword>
<keyword evidence="5" id="KW-0433">Leucine-rich repeat</keyword>
<dbReference type="SUPFAM" id="SSF56112">
    <property type="entry name" value="Protein kinase-like (PK-like)"/>
    <property type="match status" value="3"/>
</dbReference>
<evidence type="ECO:0000259" key="22">
    <source>
        <dbReference type="PROSITE" id="PS50011"/>
    </source>
</evidence>
<evidence type="ECO:0000256" key="6">
    <source>
        <dbReference type="ARBA" id="ARBA00022679"/>
    </source>
</evidence>
<dbReference type="CDD" id="cd14066">
    <property type="entry name" value="STKc_IRAK"/>
    <property type="match status" value="2"/>
</dbReference>
<evidence type="ECO:0000256" key="17">
    <source>
        <dbReference type="ARBA" id="ARBA00048679"/>
    </source>
</evidence>
<evidence type="ECO:0000313" key="23">
    <source>
        <dbReference type="EMBL" id="KAG2327493.1"/>
    </source>
</evidence>
<feature type="binding site" evidence="18">
    <location>
        <position position="605"/>
    </location>
    <ligand>
        <name>ATP</name>
        <dbReference type="ChEBI" id="CHEBI:30616"/>
    </ligand>
</feature>
<keyword evidence="12 18" id="KW-0067">ATP-binding</keyword>
<evidence type="ECO:0000256" key="5">
    <source>
        <dbReference type="ARBA" id="ARBA00022614"/>
    </source>
</evidence>
<dbReference type="InterPro" id="IPR011009">
    <property type="entry name" value="Kinase-like_dom_sf"/>
</dbReference>
<keyword evidence="4" id="KW-0597">Phosphoprotein</keyword>
<feature type="compositionally biased region" description="Basic and acidic residues" evidence="19">
    <location>
        <begin position="1823"/>
        <end position="1859"/>
    </location>
</feature>
<keyword evidence="9" id="KW-0677">Repeat</keyword>
<sequence>MKSHLLLAIIGTFAVIVGAQTQDGFISLDCGLPLDESPYNNSFNGLTFTSDSNFIQTGKIGKVDKDVYKRFGKQYGTMRYFPEGKRNCYSLDVKRGTNYDMVVSFLYGNHDGLNREPSFDLYLGTNKWARIDLGSRPNGTREEIIHKAKSNSLDICLVKTGETLPMISAIEIRPLGNDIYLTKSGSLSLFFRDYYSTSIEQIRYSDDVYDRVWYPFFHSGYKQITTNLNINNSDTYKVPKTALMSAATPKNASEPLVITWTPKPYNAEVYLYMHFAEIEALEANQTREFDIILKGNFNQSGFSPPKLELYTLYTAGAVQCDSEGCNLQLVKTPKSTLPPLINAIEVYTVIEFPQVETSLSDVAAVKNIKATYQLSKISWQGDPCLPRDFLWENLRCNYTDASTPPRITSLDLSKSGLTGTITPILQNLTQLQELDLSNNSLTGPIPTFLANMKSLSLINLIGNNLTGSIPQALLDRKKEGLVLKVEGNPDLCTFSSCKPKEKIKFLLPTIASVASLLVIVVVLALIFVFRKKKVPLNINTPRSMPTADGRHASQSEPSSFLSKKIRFTYTEVQDMTNNLERALGEGGFGVVYHGCVNGNQQVAVKLLSQSSSQGYKHFKAEVELLMRVHHINLVSLVGYCDEGENLALIYEYMPNGDLKQHLSGNWNIISHLKNYENDVLSLCLNNTGKRGRFSLSWENRLRIAVDAALGLEYLHTGCKPPIVHRDIKSTNILLDQNFQAKLADFGLSRSFPTGNETHVSTVVAGTPGYLDPEYYQTNWLTEKSDIYSFGIVLLELISNRPIIQPSREKPHLVDWISFMITNGDITNIVDPQLHRNYDIGSVWKAIEIAMSCVSPSSTGRPNMSRVANDLKECLMSEESRVGESQDMESQSSMYYSRDITERLQRLLLALFIVAFGATTHLIQAQPDPNEFISLDCGLHPAASPYTEPLTKLTYTSDANFTQGGQSGRVQKIYEEDYKPFTVLRYFPEGIRNCYNLNVTSGTKYLIKALFLYGNYDGLENAPKFDLYLGPNIWTTVDLKSSLGQDKEEIIHIPKSRSLQICLVKTGKTIPIISALELRPLRDDIYNTTSGSLKLLKRSYASDFLGPTIRYPADVYDREWKQLSLSFAFNFVNTSLSVNASTPYGLPQEVISKAVIDKNVTETLTYEWIMDEREDQALIYLHFAEIQSLRGNDTREFDITWKGKDENFTVSAYRPQKLQLETLYNTSPMKCRFLGCTVELVMTKSSTLPPMINAMEAYKIIEFPDAETNPEDVAAIQNVRDTYEISRIDWKGDPCVPRIFKWEGINCSYTNTTISPRIISLDLSSSGLEGIISSSIQNLNHLQELDLSNNNLSGEVPEFLANMESLLIINLGWNSLTGPIPQALRDREKRGLKLTFHGNPNLCLSHSCNNNKKKVLVPVIASFASVVALIALLALFCVFRKKAPLSEAAARELPRKSSIYSKKKRFTYSEVVELTNNFKRVLGEGGFGVVYHGSLSDTEPVAVKVLSESSVQGYKEFKAEVELLLRVHHINLVSLVGYCDEGGYLALIYEYMANGDLKQHLSGEAAGSTLKWASRLKITVEAAQGLEYLHVGCEPPMVHRDVKSTNILLDDRFEAKLADFGLSRSFCVGAETQVATVVAGTPGYLDPEYYQTNWLNEKSDVYGFGIVLMEIITNRSVIELTREKAHIAEWVKILIGRGDLEKIVDSNLGGDYDSNTVWKILELAMSCVSHSSSDRPTMSKVVNVLKECLISENSRTGGLVQDDDSKNTLELIEFEYIRIEKHCFTCFSLFHEESDCPSRPQDALPPKQRTLGITQQIALQRIEAEKKRHDERRGYRRPEYPHSSYRQEQDTSIEYRRDSSVNRNHHPRYDGNHRERSILSRTARSNSGFHRNNTNSMQYRVVEKSRFSAGSSVPHVNPRTEPQKEPHYSGIIPNDQRDESPVVAPKDTTPARTIQDRLGSARRSSDGSATGSRERRPAVERLSASRTSADFPSRVSPTFDSGRLQRPEEKRFTYSEVVELTDNFKRVLGDGEFGVVYHGSLSDTEPVAVKVLSESSIEGYKEFEAEVELLLRVHHINLVSLVGYCDEGGHLALIYEYMANGDLKLHLSGEAAGSTLKWASRLKIAVEVAQGYSLQT</sequence>
<evidence type="ECO:0000313" key="24">
    <source>
        <dbReference type="Proteomes" id="UP000886595"/>
    </source>
</evidence>
<protein>
    <recommendedName>
        <fullName evidence="2">non-specific serine/threonine protein kinase</fullName>
        <ecNumber evidence="2">2.7.11.1</ecNumber>
    </recommendedName>
</protein>
<feature type="binding site" evidence="18">
    <location>
        <position position="1503"/>
    </location>
    <ligand>
        <name>ATP</name>
        <dbReference type="ChEBI" id="CHEBI:30616"/>
    </ligand>
</feature>
<comment type="caution">
    <text evidence="23">The sequence shown here is derived from an EMBL/GenBank/DDBJ whole genome shotgun (WGS) entry which is preliminary data.</text>
</comment>
<evidence type="ECO:0000256" key="10">
    <source>
        <dbReference type="ARBA" id="ARBA00022741"/>
    </source>
</evidence>
<dbReference type="Gene3D" id="3.80.10.10">
    <property type="entry name" value="Ribonuclease Inhibitor"/>
    <property type="match status" value="2"/>
</dbReference>
<dbReference type="SMART" id="SM00220">
    <property type="entry name" value="S_TKc"/>
    <property type="match status" value="2"/>
</dbReference>
<evidence type="ECO:0000256" key="12">
    <source>
        <dbReference type="ARBA" id="ARBA00022840"/>
    </source>
</evidence>
<evidence type="ECO:0000256" key="13">
    <source>
        <dbReference type="ARBA" id="ARBA00022989"/>
    </source>
</evidence>
<dbReference type="InterPro" id="IPR017441">
    <property type="entry name" value="Protein_kinase_ATP_BS"/>
</dbReference>
<dbReference type="InterPro" id="IPR008271">
    <property type="entry name" value="Ser/Thr_kinase_AS"/>
</dbReference>
<comment type="subcellular location">
    <subcellularLocation>
        <location evidence="1">Membrane</location>
        <topology evidence="1">Single-pass membrane protein</topology>
    </subcellularLocation>
</comment>
<organism evidence="23 24">
    <name type="scientific">Brassica carinata</name>
    <name type="common">Ethiopian mustard</name>
    <name type="synonym">Abyssinian cabbage</name>
    <dbReference type="NCBI Taxonomy" id="52824"/>
    <lineage>
        <taxon>Eukaryota</taxon>
        <taxon>Viridiplantae</taxon>
        <taxon>Streptophyta</taxon>
        <taxon>Embryophyta</taxon>
        <taxon>Tracheophyta</taxon>
        <taxon>Spermatophyta</taxon>
        <taxon>Magnoliopsida</taxon>
        <taxon>eudicotyledons</taxon>
        <taxon>Gunneridae</taxon>
        <taxon>Pentapetalae</taxon>
        <taxon>rosids</taxon>
        <taxon>malvids</taxon>
        <taxon>Brassicales</taxon>
        <taxon>Brassicaceae</taxon>
        <taxon>Brassiceae</taxon>
        <taxon>Brassica</taxon>
    </lineage>
</organism>
<evidence type="ECO:0000256" key="19">
    <source>
        <dbReference type="SAM" id="MobiDB-lite"/>
    </source>
</evidence>
<keyword evidence="6" id="KW-0808">Transferase</keyword>
<dbReference type="Pfam" id="PF07714">
    <property type="entry name" value="PK_Tyr_Ser-Thr"/>
    <property type="match status" value="3"/>
</dbReference>
<evidence type="ECO:0000256" key="7">
    <source>
        <dbReference type="ARBA" id="ARBA00022692"/>
    </source>
</evidence>
<dbReference type="Gene3D" id="3.30.200.20">
    <property type="entry name" value="Phosphorylase Kinase, domain 1"/>
    <property type="match status" value="2"/>
</dbReference>
<keyword evidence="24" id="KW-1185">Reference proteome</keyword>
<gene>
    <name evidence="23" type="ORF">Bca52824_010221</name>
</gene>
<evidence type="ECO:0000256" key="20">
    <source>
        <dbReference type="SAM" id="Phobius"/>
    </source>
</evidence>
<dbReference type="PANTHER" id="PTHR45631">
    <property type="entry name" value="OS07G0107800 PROTEIN-RELATED"/>
    <property type="match status" value="1"/>
</dbReference>
<dbReference type="PROSITE" id="PS00107">
    <property type="entry name" value="PROTEIN_KINASE_ATP"/>
    <property type="match status" value="3"/>
</dbReference>
<accession>A0A8X7WFM1</accession>
<dbReference type="InterPro" id="IPR000719">
    <property type="entry name" value="Prot_kinase_dom"/>
</dbReference>
<feature type="domain" description="Protein kinase" evidence="22">
    <location>
        <begin position="577"/>
        <end position="874"/>
    </location>
</feature>
<feature type="chain" id="PRO_5036481312" description="non-specific serine/threonine protein kinase" evidence="21">
    <location>
        <begin position="20"/>
        <end position="2135"/>
    </location>
</feature>
<name>A0A8X7WFM1_BRACI</name>
<evidence type="ECO:0000256" key="16">
    <source>
        <dbReference type="ARBA" id="ARBA00047899"/>
    </source>
</evidence>
<proteinExistence type="predicted"/>
<feature type="compositionally biased region" description="Polar residues" evidence="19">
    <location>
        <begin position="1983"/>
        <end position="1998"/>
    </location>
</feature>
<dbReference type="FunFam" id="1.10.510.10:FF:000146">
    <property type="entry name" value="LRR receptor-like serine/threonine-protein kinase IOS1"/>
    <property type="match status" value="2"/>
</dbReference>
<dbReference type="Proteomes" id="UP000886595">
    <property type="component" value="Unassembled WGS sequence"/>
</dbReference>
<feature type="domain" description="Protein kinase" evidence="22">
    <location>
        <begin position="1475"/>
        <end position="1748"/>
    </location>
</feature>